<feature type="active site" description="Proton acceptor" evidence="3">
    <location>
        <position position="186"/>
    </location>
</feature>
<dbReference type="OrthoDB" id="9768668at2"/>
<dbReference type="CDD" id="cd00616">
    <property type="entry name" value="AHBA_syn"/>
    <property type="match status" value="1"/>
</dbReference>
<protein>
    <submittedName>
        <fullName evidence="6">Aminotransferase, DegT/DnrJ/EryC1/StrS family</fullName>
    </submittedName>
</protein>
<dbReference type="GO" id="GO:0008483">
    <property type="term" value="F:transaminase activity"/>
    <property type="evidence" value="ECO:0007669"/>
    <property type="project" value="UniProtKB-KW"/>
</dbReference>
<feature type="modified residue" description="N6-(pyridoxal phosphate)lysine" evidence="4">
    <location>
        <position position="186"/>
    </location>
</feature>
<gene>
    <name evidence="6" type="ordered locus">OCA5_c33870</name>
</gene>
<evidence type="ECO:0000313" key="7">
    <source>
        <dbReference type="Proteomes" id="UP000007730"/>
    </source>
</evidence>
<keyword evidence="6" id="KW-0032">Aminotransferase</keyword>
<dbReference type="AlphaFoldDB" id="F8BU18"/>
<organism evidence="6 7">
    <name type="scientific">Afipia carboxidovorans (strain ATCC 49405 / DSM 1227 / KCTC 32145 / OM5)</name>
    <name type="common">Oligotropha carboxidovorans</name>
    <dbReference type="NCBI Taxonomy" id="504832"/>
    <lineage>
        <taxon>Bacteria</taxon>
        <taxon>Pseudomonadati</taxon>
        <taxon>Pseudomonadota</taxon>
        <taxon>Alphaproteobacteria</taxon>
        <taxon>Hyphomicrobiales</taxon>
        <taxon>Nitrobacteraceae</taxon>
        <taxon>Afipia</taxon>
    </lineage>
</organism>
<dbReference type="InterPro" id="IPR015424">
    <property type="entry name" value="PyrdxlP-dep_Trfase"/>
</dbReference>
<dbReference type="PIRSF" id="PIRSF000390">
    <property type="entry name" value="PLP_StrS"/>
    <property type="match status" value="1"/>
</dbReference>
<dbReference type="Proteomes" id="UP000007730">
    <property type="component" value="Chromosome"/>
</dbReference>
<keyword evidence="7" id="KW-1185">Reference proteome</keyword>
<dbReference type="InterPro" id="IPR000653">
    <property type="entry name" value="DegT/StrS_aminotransferase"/>
</dbReference>
<dbReference type="InterPro" id="IPR015421">
    <property type="entry name" value="PyrdxlP-dep_Trfase_major"/>
</dbReference>
<evidence type="ECO:0000256" key="1">
    <source>
        <dbReference type="ARBA" id="ARBA00022898"/>
    </source>
</evidence>
<proteinExistence type="inferred from homology"/>
<keyword evidence="1 4" id="KW-0663">Pyridoxal phosphate</keyword>
<dbReference type="SUPFAM" id="SSF53383">
    <property type="entry name" value="PLP-dependent transferases"/>
    <property type="match status" value="1"/>
</dbReference>
<evidence type="ECO:0000256" key="4">
    <source>
        <dbReference type="PIRSR" id="PIRSR000390-2"/>
    </source>
</evidence>
<dbReference type="PANTHER" id="PTHR30244:SF9">
    <property type="entry name" value="PROTEIN RV3402C"/>
    <property type="match status" value="1"/>
</dbReference>
<evidence type="ECO:0000313" key="6">
    <source>
        <dbReference type="EMBL" id="AEI08060.1"/>
    </source>
</evidence>
<dbReference type="eggNOG" id="COG0399">
    <property type="taxonomic scope" value="Bacteria"/>
</dbReference>
<sequence length="370" mass="41302">MPRPLYVTRPLLPDLNDMHALLREVWDTRILTNGGPLHERLESELKSYLDVPTAMLFNNGTIALLAALKLLELPEGSEVITTPLTFAATAHAIHWNGLVPVFADVSPDTLTIEPESVRKAITAKTSAILGVHVYGTVCDLDGLQTIADEHGLQLIYDAAHAFGVTVHGKSIGLFGNASVFSLHATKLFNTAEGGLITTARAEDAKNLYFLRNFGIKNEDEVVSVGINGKMNELQAAMGLLNLPLVAEEKRVRSQLRERYQDFLKALPGIWLPPNQPGIFPSEQYFQICIDPVLFKRSRDDVYRSLQQKGIFSRKYFHPICTDFEPYRNYAIHSVRNVPHVEIVKSQVLCLPFHGGVTEDDIDDIRDEFCQ</sequence>
<dbReference type="Pfam" id="PF01041">
    <property type="entry name" value="DegT_DnrJ_EryC1"/>
    <property type="match status" value="1"/>
</dbReference>
<reference evidence="6 7" key="1">
    <citation type="journal article" date="2011" name="J. Bacteriol.">
        <title>Complete genome sequences of the chemolithoautotrophic Oligotropha carboxidovorans strains OM4 and OM5.</title>
        <authorList>
            <person name="Volland S."/>
            <person name="Rachinger M."/>
            <person name="Strittmatter A."/>
            <person name="Daniel R."/>
            <person name="Gottschalk G."/>
            <person name="Meyer O."/>
        </authorList>
    </citation>
    <scope>NUCLEOTIDE SEQUENCE [LARGE SCALE GENOMIC DNA]</scope>
    <source>
        <strain evidence="7">ATCC 49405 / DSM 1227 / KCTC 32145 / OM5</strain>
    </source>
</reference>
<comment type="similarity">
    <text evidence="2 5">Belongs to the DegT/DnrJ/EryC1 family.</text>
</comment>
<evidence type="ECO:0000256" key="2">
    <source>
        <dbReference type="ARBA" id="ARBA00037999"/>
    </source>
</evidence>
<dbReference type="PATRIC" id="fig|504832.7.peg.3557"/>
<accession>F8BU18</accession>
<dbReference type="KEGG" id="ocg:OCA5_c33870"/>
<dbReference type="STRING" id="504832.OCA5_c33870"/>
<name>F8BU18_AFIC5</name>
<dbReference type="EMBL" id="CP002826">
    <property type="protein sequence ID" value="AEI08060.1"/>
    <property type="molecule type" value="Genomic_DNA"/>
</dbReference>
<dbReference type="PANTHER" id="PTHR30244">
    <property type="entry name" value="TRANSAMINASE"/>
    <property type="match status" value="1"/>
</dbReference>
<evidence type="ECO:0000256" key="3">
    <source>
        <dbReference type="PIRSR" id="PIRSR000390-1"/>
    </source>
</evidence>
<dbReference type="GO" id="GO:0000271">
    <property type="term" value="P:polysaccharide biosynthetic process"/>
    <property type="evidence" value="ECO:0007669"/>
    <property type="project" value="TreeGrafter"/>
</dbReference>
<dbReference type="GO" id="GO:0030170">
    <property type="term" value="F:pyridoxal phosphate binding"/>
    <property type="evidence" value="ECO:0007669"/>
    <property type="project" value="TreeGrafter"/>
</dbReference>
<dbReference type="Gene3D" id="3.40.640.10">
    <property type="entry name" value="Type I PLP-dependent aspartate aminotransferase-like (Major domain)"/>
    <property type="match status" value="1"/>
</dbReference>
<dbReference type="HOGENOM" id="CLU_033332_1_0_5"/>
<evidence type="ECO:0000256" key="5">
    <source>
        <dbReference type="RuleBase" id="RU004508"/>
    </source>
</evidence>
<keyword evidence="6" id="KW-0808">Transferase</keyword>